<keyword evidence="7" id="KW-1185">Reference proteome</keyword>
<dbReference type="Gene3D" id="3.50.50.60">
    <property type="entry name" value="FAD/NAD(P)-binding domain"/>
    <property type="match status" value="2"/>
</dbReference>
<comment type="cofactor">
    <cofactor evidence="1">
        <name>FAD</name>
        <dbReference type="ChEBI" id="CHEBI:57692"/>
    </cofactor>
</comment>
<dbReference type="Proteomes" id="UP001295684">
    <property type="component" value="Unassembled WGS sequence"/>
</dbReference>
<evidence type="ECO:0000313" key="7">
    <source>
        <dbReference type="Proteomes" id="UP001295684"/>
    </source>
</evidence>
<dbReference type="AlphaFoldDB" id="A0AAD1UH65"/>
<dbReference type="InterPro" id="IPR006076">
    <property type="entry name" value="FAD-dep_OxRdtase"/>
</dbReference>
<protein>
    <recommendedName>
        <fullName evidence="5">FAD dependent oxidoreductase domain-containing protein</fullName>
    </recommendedName>
</protein>
<keyword evidence="3" id="KW-0285">Flavoprotein</keyword>
<feature type="domain" description="FAD dependent oxidoreductase" evidence="5">
    <location>
        <begin position="32"/>
        <end position="432"/>
    </location>
</feature>
<evidence type="ECO:0000256" key="3">
    <source>
        <dbReference type="ARBA" id="ARBA00022630"/>
    </source>
</evidence>
<evidence type="ECO:0000256" key="2">
    <source>
        <dbReference type="ARBA" id="ARBA00009410"/>
    </source>
</evidence>
<dbReference type="GO" id="GO:0016491">
    <property type="term" value="F:oxidoreductase activity"/>
    <property type="evidence" value="ECO:0007669"/>
    <property type="project" value="UniProtKB-KW"/>
</dbReference>
<organism evidence="6 7">
    <name type="scientific">Euplotes crassus</name>
    <dbReference type="NCBI Taxonomy" id="5936"/>
    <lineage>
        <taxon>Eukaryota</taxon>
        <taxon>Sar</taxon>
        <taxon>Alveolata</taxon>
        <taxon>Ciliophora</taxon>
        <taxon>Intramacronucleata</taxon>
        <taxon>Spirotrichea</taxon>
        <taxon>Hypotrichia</taxon>
        <taxon>Euplotida</taxon>
        <taxon>Euplotidae</taxon>
        <taxon>Moneuplotes</taxon>
    </lineage>
</organism>
<dbReference type="InterPro" id="IPR036188">
    <property type="entry name" value="FAD/NAD-bd_sf"/>
</dbReference>
<dbReference type="EMBL" id="CAMPGE010009854">
    <property type="protein sequence ID" value="CAI2368714.1"/>
    <property type="molecule type" value="Genomic_DNA"/>
</dbReference>
<dbReference type="Pfam" id="PF01266">
    <property type="entry name" value="DAO"/>
    <property type="match status" value="1"/>
</dbReference>
<sequence>MNLSCKGSVINQESAQFEIPKEETKDDTPREKVLIIGSGIMGINSAYFLAKDGRYDVTVIEKDNPIKGATEKNGNAITFGLCEPSTALPLWEVIKEKLTFHPNPSHYFRFSLIFDKQFRFWFWNYLKSRNKECIRKSHQALIKLGSTSADLFDGFIKDCTANNLDIVDYHNENMTFTFTGCSDHEIKEMEKHVEFLQEYEKGTQIIPPGKFDADFAYRVPMKCINSARFVDYMKLRLSDKYGVTFIQGEIKAITCTEAHVKAVEYADRMARVKKIDDFDKCIVCAGIGSIEIGKMLGLKVPIMGFKGHSFDMYVKDRDVIEESYIHMPEKICISRVGYNTNGLVRISGYVDLDGNNLEPIPWRKDMLIQLAKKYVSEKDYDESKAGHWVGLRPVTADDVPLIGKSCRFNNLFWNTGHGARGVTQSVSSASLLYSVISGEDLHERLTATDYDPGRFNI</sequence>
<dbReference type="GO" id="GO:0005737">
    <property type="term" value="C:cytoplasm"/>
    <property type="evidence" value="ECO:0007669"/>
    <property type="project" value="TreeGrafter"/>
</dbReference>
<dbReference type="PANTHER" id="PTHR13847">
    <property type="entry name" value="SARCOSINE DEHYDROGENASE-RELATED"/>
    <property type="match status" value="1"/>
</dbReference>
<accession>A0AAD1UH65</accession>
<dbReference type="Gene3D" id="3.30.9.10">
    <property type="entry name" value="D-Amino Acid Oxidase, subunit A, domain 2"/>
    <property type="match status" value="1"/>
</dbReference>
<dbReference type="PANTHER" id="PTHR13847:SF286">
    <property type="entry name" value="D-AMINO ACID DEHYDROGENASE"/>
    <property type="match status" value="1"/>
</dbReference>
<reference evidence="6" key="1">
    <citation type="submission" date="2023-07" db="EMBL/GenBank/DDBJ databases">
        <authorList>
            <consortium name="AG Swart"/>
            <person name="Singh M."/>
            <person name="Singh A."/>
            <person name="Seah K."/>
            <person name="Emmerich C."/>
        </authorList>
    </citation>
    <scope>NUCLEOTIDE SEQUENCE</scope>
    <source>
        <strain evidence="6">DP1</strain>
    </source>
</reference>
<comment type="similarity">
    <text evidence="2">Belongs to the DadA oxidoreductase family.</text>
</comment>
<dbReference type="SUPFAM" id="SSF51905">
    <property type="entry name" value="FAD/NAD(P)-binding domain"/>
    <property type="match status" value="1"/>
</dbReference>
<evidence type="ECO:0000259" key="5">
    <source>
        <dbReference type="Pfam" id="PF01266"/>
    </source>
</evidence>
<comment type="caution">
    <text evidence="6">The sequence shown here is derived from an EMBL/GenBank/DDBJ whole genome shotgun (WGS) entry which is preliminary data.</text>
</comment>
<gene>
    <name evidence="6" type="ORF">ECRASSUSDP1_LOCUS10010</name>
</gene>
<evidence type="ECO:0000256" key="1">
    <source>
        <dbReference type="ARBA" id="ARBA00001974"/>
    </source>
</evidence>
<proteinExistence type="inferred from homology"/>
<keyword evidence="4" id="KW-0560">Oxidoreductase</keyword>
<evidence type="ECO:0000313" key="6">
    <source>
        <dbReference type="EMBL" id="CAI2368714.1"/>
    </source>
</evidence>
<evidence type="ECO:0000256" key="4">
    <source>
        <dbReference type="ARBA" id="ARBA00023002"/>
    </source>
</evidence>
<name>A0AAD1UH65_EUPCR</name>